<keyword evidence="2" id="KW-0645">Protease</keyword>
<organism evidence="7 8">
    <name type="scientific">Acidocella aminolytica 101 = DSM 11237</name>
    <dbReference type="NCBI Taxonomy" id="1120923"/>
    <lineage>
        <taxon>Bacteria</taxon>
        <taxon>Pseudomonadati</taxon>
        <taxon>Pseudomonadota</taxon>
        <taxon>Alphaproteobacteria</taxon>
        <taxon>Acetobacterales</taxon>
        <taxon>Acidocellaceae</taxon>
        <taxon>Acidocella</taxon>
    </lineage>
</organism>
<keyword evidence="2" id="KW-0378">Hydrolase</keyword>
<reference evidence="7 8" key="1">
    <citation type="submission" date="2012-11" db="EMBL/GenBank/DDBJ databases">
        <title>Whole genome sequence of Acidocella aminolytica 101 = DSM 11237.</title>
        <authorList>
            <person name="Azuma Y."/>
            <person name="Higashiura N."/>
            <person name="Hirakawa H."/>
            <person name="Matsushita K."/>
        </authorList>
    </citation>
    <scope>NUCLEOTIDE SEQUENCE [LARGE SCALE GENOMIC DNA]</scope>
    <source>
        <strain evidence="8">101 / DSM 11237</strain>
    </source>
</reference>
<dbReference type="STRING" id="1120923.SAMN02746095_01156"/>
<dbReference type="GO" id="GO:0004180">
    <property type="term" value="F:carboxypeptidase activity"/>
    <property type="evidence" value="ECO:0007669"/>
    <property type="project" value="UniProtKB-KW"/>
</dbReference>
<dbReference type="Gene3D" id="3.30.450.330">
    <property type="match status" value="1"/>
</dbReference>
<dbReference type="AlphaFoldDB" id="A0A0D6PL44"/>
<dbReference type="RefSeq" id="WP_052948448.1">
    <property type="nucleotide sequence ID" value="NZ_BANC01000125.1"/>
</dbReference>
<name>A0A0D6PL44_9PROT</name>
<comment type="subcellular location">
    <subcellularLocation>
        <location evidence="1">Membrane</location>
    </subcellularLocation>
</comment>
<gene>
    <name evidence="7" type="ORF">Aam_127_017</name>
</gene>
<evidence type="ECO:0000256" key="1">
    <source>
        <dbReference type="ARBA" id="ARBA00004370"/>
    </source>
</evidence>
<dbReference type="Gene3D" id="3.40.710.10">
    <property type="entry name" value="DD-peptidase/beta-lactamase superfamily"/>
    <property type="match status" value="1"/>
</dbReference>
<dbReference type="InterPro" id="IPR001460">
    <property type="entry name" value="PCN-bd_Tpept"/>
</dbReference>
<feature type="transmembrane region" description="Helical" evidence="4">
    <location>
        <begin position="33"/>
        <end position="53"/>
    </location>
</feature>
<dbReference type="InterPro" id="IPR012338">
    <property type="entry name" value="Beta-lactam/transpept-like"/>
</dbReference>
<dbReference type="Gene3D" id="3.90.1310.10">
    <property type="entry name" value="Penicillin-binding protein 2a (Domain 2)"/>
    <property type="match status" value="1"/>
</dbReference>
<protein>
    <submittedName>
        <fullName evidence="7">Cell division transpeptidase FtsI</fullName>
    </submittedName>
</protein>
<dbReference type="GO" id="GO:0051301">
    <property type="term" value="P:cell division"/>
    <property type="evidence" value="ECO:0007669"/>
    <property type="project" value="UniProtKB-KW"/>
</dbReference>
<keyword evidence="4" id="KW-0812">Transmembrane</keyword>
<dbReference type="InterPro" id="IPR036138">
    <property type="entry name" value="PBP_dimer_sf"/>
</dbReference>
<dbReference type="PANTHER" id="PTHR30627:SF1">
    <property type="entry name" value="PEPTIDOGLYCAN D,D-TRANSPEPTIDASE FTSI"/>
    <property type="match status" value="1"/>
</dbReference>
<accession>A0A0D6PL44</accession>
<feature type="domain" description="Penicillin-binding protein transpeptidase" evidence="5">
    <location>
        <begin position="242"/>
        <end position="527"/>
    </location>
</feature>
<evidence type="ECO:0000313" key="8">
    <source>
        <dbReference type="Proteomes" id="UP000032668"/>
    </source>
</evidence>
<dbReference type="InterPro" id="IPR005311">
    <property type="entry name" value="PBP_dimer"/>
</dbReference>
<dbReference type="SUPFAM" id="SSF56519">
    <property type="entry name" value="Penicillin binding protein dimerisation domain"/>
    <property type="match status" value="1"/>
</dbReference>
<keyword evidence="8" id="KW-1185">Reference proteome</keyword>
<evidence type="ECO:0000313" key="7">
    <source>
        <dbReference type="EMBL" id="GAN81938.1"/>
    </source>
</evidence>
<sequence length="645" mass="70210">MSSKFSERLTAPMEHKRHYVLPKGWRQKYKFRLSSCIVFFIFAYITVFLRVVYVTAIHPIKPAAAWLAAVLPTPHMSAPLPDRASIVDDKGRILAVSLPDAALYADPKQITDPQKVTKALATILPDINQQQTEARLLLKQSSFAYIDRALTPDQEMAVNRLGVPGLYFLPSWKRHYPNGSIAAHILGGVTPGQNGIAGVEDSFNKRLLEHPGQPLKLSIDLRVQDIVQRELTRAMNNYDARGACAIVESMTGRIVAMVSLPTYNANDFHDAPTDAQADRCISGDYEPGSVMKLMTLAAGLQSGLVHVWDKFNTTHPLFVGGYAVTDYEPVHHWLAMPAILAYSSNIGASRIATIIGPELQRAWLKKMGFFNRSPIQLPGAQYGLWHARRDWRLLTTMSVSFGNGIAMPPIILVNAVVADLNGGILYKPTLLAPQPGAPPRQGVRVMRPEVSVDMRKMMRGVVLSGTGVYANVPGYLVGGKTGTSQVVGANGHYETDLNNASFIAAFPINHPRYVVYALVIHPKPTKKMQKFSYGFTTGGYVAAPAVGRIISRIGPMLGIRPLSGTALKAANAKWHFPLAPKPPASVVALGPGHPFPPGANQYAYDLTKHPAPEHPDNAAKLAALKKIELAKPFRPASSAAEIASS</sequence>
<keyword evidence="2" id="KW-0121">Carboxypeptidase</keyword>
<evidence type="ECO:0000259" key="5">
    <source>
        <dbReference type="Pfam" id="PF00905"/>
    </source>
</evidence>
<dbReference type="InterPro" id="IPR050515">
    <property type="entry name" value="Beta-lactam/transpept"/>
</dbReference>
<dbReference type="PANTHER" id="PTHR30627">
    <property type="entry name" value="PEPTIDOGLYCAN D,D-TRANSPEPTIDASE"/>
    <property type="match status" value="1"/>
</dbReference>
<dbReference type="EMBL" id="BANC01000125">
    <property type="protein sequence ID" value="GAN81938.1"/>
    <property type="molecule type" value="Genomic_DNA"/>
</dbReference>
<dbReference type="SUPFAM" id="SSF56601">
    <property type="entry name" value="beta-lactamase/transpeptidase-like"/>
    <property type="match status" value="1"/>
</dbReference>
<keyword evidence="4" id="KW-1133">Transmembrane helix</keyword>
<keyword evidence="7" id="KW-0131">Cell cycle</keyword>
<feature type="domain" description="Penicillin-binding protein dimerisation" evidence="6">
    <location>
        <begin position="81"/>
        <end position="191"/>
    </location>
</feature>
<keyword evidence="3 4" id="KW-0472">Membrane</keyword>
<proteinExistence type="predicted"/>
<dbReference type="Proteomes" id="UP000032668">
    <property type="component" value="Unassembled WGS sequence"/>
</dbReference>
<keyword evidence="7" id="KW-0132">Cell division</keyword>
<evidence type="ECO:0000256" key="4">
    <source>
        <dbReference type="SAM" id="Phobius"/>
    </source>
</evidence>
<evidence type="ECO:0000256" key="3">
    <source>
        <dbReference type="ARBA" id="ARBA00023136"/>
    </source>
</evidence>
<evidence type="ECO:0000256" key="2">
    <source>
        <dbReference type="ARBA" id="ARBA00022645"/>
    </source>
</evidence>
<evidence type="ECO:0000259" key="6">
    <source>
        <dbReference type="Pfam" id="PF03717"/>
    </source>
</evidence>
<dbReference type="GO" id="GO:0071555">
    <property type="term" value="P:cell wall organization"/>
    <property type="evidence" value="ECO:0007669"/>
    <property type="project" value="TreeGrafter"/>
</dbReference>
<comment type="caution">
    <text evidence="7">The sequence shown here is derived from an EMBL/GenBank/DDBJ whole genome shotgun (WGS) entry which is preliminary data.</text>
</comment>
<dbReference type="Pfam" id="PF03717">
    <property type="entry name" value="PBP_dimer"/>
    <property type="match status" value="1"/>
</dbReference>
<dbReference type="GO" id="GO:0005886">
    <property type="term" value="C:plasma membrane"/>
    <property type="evidence" value="ECO:0007669"/>
    <property type="project" value="TreeGrafter"/>
</dbReference>
<dbReference type="Pfam" id="PF00905">
    <property type="entry name" value="Transpeptidase"/>
    <property type="match status" value="1"/>
</dbReference>
<dbReference type="GO" id="GO:0008658">
    <property type="term" value="F:penicillin binding"/>
    <property type="evidence" value="ECO:0007669"/>
    <property type="project" value="InterPro"/>
</dbReference>